<feature type="non-terminal residue" evidence="2">
    <location>
        <position position="1"/>
    </location>
</feature>
<organism evidence="2 5">
    <name type="scientific">Didymodactylos carnosus</name>
    <dbReference type="NCBI Taxonomy" id="1234261"/>
    <lineage>
        <taxon>Eukaryota</taxon>
        <taxon>Metazoa</taxon>
        <taxon>Spiralia</taxon>
        <taxon>Gnathifera</taxon>
        <taxon>Rotifera</taxon>
        <taxon>Eurotatoria</taxon>
        <taxon>Bdelloidea</taxon>
        <taxon>Philodinida</taxon>
        <taxon>Philodinidae</taxon>
        <taxon>Didymodactylos</taxon>
    </lineage>
</organism>
<dbReference type="EMBL" id="CAJOBA010051947">
    <property type="protein sequence ID" value="CAF4249991.1"/>
    <property type="molecule type" value="Genomic_DNA"/>
</dbReference>
<dbReference type="EMBL" id="CAJNOQ010037591">
    <property type="protein sequence ID" value="CAF1608906.1"/>
    <property type="molecule type" value="Genomic_DNA"/>
</dbReference>
<dbReference type="Proteomes" id="UP000681722">
    <property type="component" value="Unassembled WGS sequence"/>
</dbReference>
<gene>
    <name evidence="2" type="ORF">GPM918_LOCUS42953</name>
    <name evidence="1" type="ORF">OVA965_LOCUS35034</name>
    <name evidence="4" type="ORF">SRO942_LOCUS44321</name>
    <name evidence="3" type="ORF">TMI583_LOCUS35991</name>
</gene>
<evidence type="ECO:0000313" key="2">
    <source>
        <dbReference type="EMBL" id="CAF1608906.1"/>
    </source>
</evidence>
<accession>A0A816BEC4</accession>
<comment type="caution">
    <text evidence="2">The sequence shown here is derived from an EMBL/GenBank/DDBJ whole genome shotgun (WGS) entry which is preliminary data.</text>
</comment>
<evidence type="ECO:0000313" key="3">
    <source>
        <dbReference type="EMBL" id="CAF4249991.1"/>
    </source>
</evidence>
<name>A0A816BEC4_9BILA</name>
<sequence length="43" mass="4783">ALDETDRHTIHSDTKKLLRTIGIAQPQQAVLTSTTTNIPRNKV</sequence>
<dbReference type="Proteomes" id="UP000663829">
    <property type="component" value="Unassembled WGS sequence"/>
</dbReference>
<protein>
    <submittedName>
        <fullName evidence="2">Uncharacterized protein</fullName>
    </submittedName>
</protein>
<reference evidence="2" key="1">
    <citation type="submission" date="2021-02" db="EMBL/GenBank/DDBJ databases">
        <authorList>
            <person name="Nowell W R."/>
        </authorList>
    </citation>
    <scope>NUCLEOTIDE SEQUENCE</scope>
</reference>
<evidence type="ECO:0000313" key="5">
    <source>
        <dbReference type="Proteomes" id="UP000663829"/>
    </source>
</evidence>
<dbReference type="EMBL" id="CAJOBC010104277">
    <property type="protein sequence ID" value="CAF4490763.1"/>
    <property type="molecule type" value="Genomic_DNA"/>
</dbReference>
<dbReference type="Proteomes" id="UP000677228">
    <property type="component" value="Unassembled WGS sequence"/>
</dbReference>
<dbReference type="EMBL" id="CAJNOK010030088">
    <property type="protein sequence ID" value="CAF1455914.1"/>
    <property type="molecule type" value="Genomic_DNA"/>
</dbReference>
<evidence type="ECO:0000313" key="4">
    <source>
        <dbReference type="EMBL" id="CAF4490763.1"/>
    </source>
</evidence>
<keyword evidence="5" id="KW-1185">Reference proteome</keyword>
<evidence type="ECO:0000313" key="1">
    <source>
        <dbReference type="EMBL" id="CAF1455914.1"/>
    </source>
</evidence>
<dbReference type="AlphaFoldDB" id="A0A816BEC4"/>
<proteinExistence type="predicted"/>
<dbReference type="Proteomes" id="UP000682733">
    <property type="component" value="Unassembled WGS sequence"/>
</dbReference>